<keyword evidence="4" id="KW-1185">Reference proteome</keyword>
<sequence length="276" mass="31180">MVDAVDRDGEDEADDLANMTIPTPSGLRRRTTGQLSGRRQVFDAFAKAMAGTSPAFRGMTLNRGRPIDVKTCENELGYKRQVQQPFTGIDSFHITITIPIMDTPTPTPTTSRPDDIAVSWVGQLLSILVLVLSLCSEYHIFTPDTAMTNFRITLTTVHVLAVLAPLFTRRDRPHQWLATVSHWVGISALLCIFYMTLPNTPLKFFLLPVYIVTAFLLTALVITCLLLLVERKFDSERLGVFGEIILWMADKIFWVYRKILSRPFVLHHDSKTDAHF</sequence>
<evidence type="ECO:0000256" key="1">
    <source>
        <dbReference type="SAM" id="MobiDB-lite"/>
    </source>
</evidence>
<dbReference type="Proteomes" id="UP001049176">
    <property type="component" value="Chromosome 2"/>
</dbReference>
<keyword evidence="2" id="KW-0812">Transmembrane</keyword>
<reference evidence="3" key="1">
    <citation type="journal article" date="2021" name="Genome Biol. Evol.">
        <title>The assembled and annotated genome of the fairy-ring fungus Marasmius oreades.</title>
        <authorList>
            <person name="Hiltunen M."/>
            <person name="Ament-Velasquez S.L."/>
            <person name="Johannesson H."/>
        </authorList>
    </citation>
    <scope>NUCLEOTIDE SEQUENCE</scope>
    <source>
        <strain evidence="3">03SP1</strain>
    </source>
</reference>
<protein>
    <recommendedName>
        <fullName evidence="5">Transmembrane protein</fullName>
    </recommendedName>
</protein>
<comment type="caution">
    <text evidence="3">The sequence shown here is derived from an EMBL/GenBank/DDBJ whole genome shotgun (WGS) entry which is preliminary data.</text>
</comment>
<organism evidence="3 4">
    <name type="scientific">Marasmius oreades</name>
    <name type="common">fairy-ring Marasmius</name>
    <dbReference type="NCBI Taxonomy" id="181124"/>
    <lineage>
        <taxon>Eukaryota</taxon>
        <taxon>Fungi</taxon>
        <taxon>Dikarya</taxon>
        <taxon>Basidiomycota</taxon>
        <taxon>Agaricomycotina</taxon>
        <taxon>Agaricomycetes</taxon>
        <taxon>Agaricomycetidae</taxon>
        <taxon>Agaricales</taxon>
        <taxon>Marasmiineae</taxon>
        <taxon>Marasmiaceae</taxon>
        <taxon>Marasmius</taxon>
    </lineage>
</organism>
<keyword evidence="2" id="KW-0472">Membrane</keyword>
<evidence type="ECO:0000256" key="2">
    <source>
        <dbReference type="SAM" id="Phobius"/>
    </source>
</evidence>
<evidence type="ECO:0000313" key="4">
    <source>
        <dbReference type="Proteomes" id="UP001049176"/>
    </source>
</evidence>
<gene>
    <name evidence="3" type="ORF">E1B28_005266</name>
</gene>
<keyword evidence="2" id="KW-1133">Transmembrane helix</keyword>
<evidence type="ECO:0008006" key="5">
    <source>
        <dbReference type="Google" id="ProtNLM"/>
    </source>
</evidence>
<dbReference type="KEGG" id="more:E1B28_005266"/>
<feature type="transmembrane region" description="Helical" evidence="2">
    <location>
        <begin position="120"/>
        <end position="141"/>
    </location>
</feature>
<evidence type="ECO:0000313" key="3">
    <source>
        <dbReference type="EMBL" id="KAG7097955.1"/>
    </source>
</evidence>
<accession>A0A9P7V0H4</accession>
<feature type="transmembrane region" description="Helical" evidence="2">
    <location>
        <begin position="147"/>
        <end position="167"/>
    </location>
</feature>
<dbReference type="AlphaFoldDB" id="A0A9P7V0H4"/>
<name>A0A9P7V0H4_9AGAR</name>
<feature type="transmembrane region" description="Helical" evidence="2">
    <location>
        <begin position="209"/>
        <end position="229"/>
    </location>
</feature>
<dbReference type="RefSeq" id="XP_043014425.1">
    <property type="nucleotide sequence ID" value="XM_043149817.1"/>
</dbReference>
<dbReference type="EMBL" id="CM032182">
    <property type="protein sequence ID" value="KAG7097955.1"/>
    <property type="molecule type" value="Genomic_DNA"/>
</dbReference>
<proteinExistence type="predicted"/>
<feature type="region of interest" description="Disordered" evidence="1">
    <location>
        <begin position="1"/>
        <end position="33"/>
    </location>
</feature>
<feature type="transmembrane region" description="Helical" evidence="2">
    <location>
        <begin position="176"/>
        <end position="197"/>
    </location>
</feature>
<dbReference type="GeneID" id="66074342"/>